<comment type="caution">
    <text evidence="4">The sequence shown here is derived from an EMBL/GenBank/DDBJ whole genome shotgun (WGS) entry which is preliminary data.</text>
</comment>
<dbReference type="InterPro" id="IPR002397">
    <property type="entry name" value="Cyt_P450_B"/>
</dbReference>
<dbReference type="InterPro" id="IPR036396">
    <property type="entry name" value="Cyt_P450_sf"/>
</dbReference>
<proteinExistence type="inferred from homology"/>
<dbReference type="PANTHER" id="PTHR46696">
    <property type="entry name" value="P450, PUTATIVE (EUROFUNG)-RELATED"/>
    <property type="match status" value="1"/>
</dbReference>
<dbReference type="InterPro" id="IPR017972">
    <property type="entry name" value="Cyt_P450_CS"/>
</dbReference>
<name>A0ABU8RXA0_9SPHN</name>
<evidence type="ECO:0000313" key="5">
    <source>
        <dbReference type="Proteomes" id="UP001361239"/>
    </source>
</evidence>
<dbReference type="PROSITE" id="PS00086">
    <property type="entry name" value="CYTOCHROME_P450"/>
    <property type="match status" value="1"/>
</dbReference>
<keyword evidence="2" id="KW-0408">Iron</keyword>
<gene>
    <name evidence="4" type="ORF">WG901_13740</name>
</gene>
<sequence length="396" mass="44692">MTEGAAACPARQNRDDRKSAALADAEARPEVGFAPIHQFGFARDIMRSAAVKQGMEVDYFKDKEPSKVPVIFLDGEIHKKRRAQLARYFTPKAIAGRHRQVMDRTTAEVMGDLRRNSRGQLDVMSLRLACDVAAEIVGLTNTDPDAMSNRLRKKFTASGKRKRPGLMGRLGAIEDTLRTLWFFKRDVVPAIRHRQTHDCDDVISFLVREGFSDQEILVECMTYATAGMITTREFIVMVAWHLLENEDLRRQFLDGSEEVQFAILDEILRIDPVAAYVYRKAEEDLVTSDGRQVKAGEQFLVDIRNINLDEAATGACPFAIDAERSKRERMPSNWLSFGDGPHRCPGAQVAMHETRVFIDALLRVPGIRLARKPTMGWIEEINGYELHGAIVECDRA</sequence>
<evidence type="ECO:0000313" key="4">
    <source>
        <dbReference type="EMBL" id="MEJ5977705.1"/>
    </source>
</evidence>
<keyword evidence="2" id="KW-0349">Heme</keyword>
<dbReference type="RefSeq" id="WP_339587637.1">
    <property type="nucleotide sequence ID" value="NZ_JBBHJZ010000002.1"/>
</dbReference>
<reference evidence="4 5" key="1">
    <citation type="submission" date="2024-03" db="EMBL/GenBank/DDBJ databases">
        <authorList>
            <person name="Jo J.-H."/>
        </authorList>
    </citation>
    <scope>NUCLEOTIDE SEQUENCE [LARGE SCALE GENOMIC DNA]</scope>
    <source>
        <strain evidence="4 5">PS1R-30</strain>
    </source>
</reference>
<feature type="compositionally biased region" description="Basic and acidic residues" evidence="3">
    <location>
        <begin position="12"/>
        <end position="24"/>
    </location>
</feature>
<keyword evidence="2" id="KW-0503">Monooxygenase</keyword>
<dbReference type="CDD" id="cd00302">
    <property type="entry name" value="cytochrome_P450"/>
    <property type="match status" value="1"/>
</dbReference>
<dbReference type="SUPFAM" id="SSF48264">
    <property type="entry name" value="Cytochrome P450"/>
    <property type="match status" value="1"/>
</dbReference>
<accession>A0ABU8RXA0</accession>
<keyword evidence="2" id="KW-0560">Oxidoreductase</keyword>
<comment type="similarity">
    <text evidence="1 2">Belongs to the cytochrome P450 family.</text>
</comment>
<evidence type="ECO:0000256" key="1">
    <source>
        <dbReference type="ARBA" id="ARBA00010617"/>
    </source>
</evidence>
<dbReference type="Gene3D" id="1.10.630.10">
    <property type="entry name" value="Cytochrome P450"/>
    <property type="match status" value="1"/>
</dbReference>
<feature type="region of interest" description="Disordered" evidence="3">
    <location>
        <begin position="1"/>
        <end position="24"/>
    </location>
</feature>
<dbReference type="EMBL" id="JBBHJZ010000002">
    <property type="protein sequence ID" value="MEJ5977705.1"/>
    <property type="molecule type" value="Genomic_DNA"/>
</dbReference>
<dbReference type="PRINTS" id="PR00359">
    <property type="entry name" value="BP450"/>
</dbReference>
<protein>
    <submittedName>
        <fullName evidence="4">Cytochrome P450</fullName>
    </submittedName>
</protein>
<dbReference type="Pfam" id="PF00067">
    <property type="entry name" value="p450"/>
    <property type="match status" value="1"/>
</dbReference>
<dbReference type="Proteomes" id="UP001361239">
    <property type="component" value="Unassembled WGS sequence"/>
</dbReference>
<dbReference type="PANTHER" id="PTHR46696:SF1">
    <property type="entry name" value="CYTOCHROME P450 YJIB-RELATED"/>
    <property type="match status" value="1"/>
</dbReference>
<organism evidence="4 5">
    <name type="scientific">Novosphingobium anseongense</name>
    <dbReference type="NCBI Taxonomy" id="3133436"/>
    <lineage>
        <taxon>Bacteria</taxon>
        <taxon>Pseudomonadati</taxon>
        <taxon>Pseudomonadota</taxon>
        <taxon>Alphaproteobacteria</taxon>
        <taxon>Sphingomonadales</taxon>
        <taxon>Sphingomonadaceae</taxon>
        <taxon>Novosphingobium</taxon>
    </lineage>
</organism>
<dbReference type="InterPro" id="IPR001128">
    <property type="entry name" value="Cyt_P450"/>
</dbReference>
<evidence type="ECO:0000256" key="3">
    <source>
        <dbReference type="SAM" id="MobiDB-lite"/>
    </source>
</evidence>
<keyword evidence="5" id="KW-1185">Reference proteome</keyword>
<keyword evidence="2" id="KW-0479">Metal-binding</keyword>
<evidence type="ECO:0000256" key="2">
    <source>
        <dbReference type="RuleBase" id="RU000461"/>
    </source>
</evidence>